<reference evidence="1" key="1">
    <citation type="submission" date="2022-06" db="EMBL/GenBank/DDBJ databases">
        <title>WGS of actinobacteria.</title>
        <authorList>
            <person name="Thawai C."/>
        </authorList>
    </citation>
    <scope>NUCLEOTIDE SEQUENCE</scope>
    <source>
        <strain evidence="1">AA8</strain>
    </source>
</reference>
<organism evidence="1 2">
    <name type="scientific">Streptomyces telluris</name>
    <dbReference type="NCBI Taxonomy" id="2720021"/>
    <lineage>
        <taxon>Bacteria</taxon>
        <taxon>Bacillati</taxon>
        <taxon>Actinomycetota</taxon>
        <taxon>Actinomycetes</taxon>
        <taxon>Kitasatosporales</taxon>
        <taxon>Streptomycetaceae</taxon>
        <taxon>Streptomyces</taxon>
    </lineage>
</organism>
<evidence type="ECO:0000313" key="1">
    <source>
        <dbReference type="EMBL" id="MCQ8770601.1"/>
    </source>
</evidence>
<comment type="caution">
    <text evidence="1">The sequence shown here is derived from an EMBL/GenBank/DDBJ whole genome shotgun (WGS) entry which is preliminary data.</text>
</comment>
<name>A0A9X2LFW7_9ACTN</name>
<evidence type="ECO:0000313" key="2">
    <source>
        <dbReference type="Proteomes" id="UP001142374"/>
    </source>
</evidence>
<sequence length="44" mass="4329">MPGASGEGTVFVGNGALFSQASTVALSSGECFGIRLALPRSVDA</sequence>
<dbReference type="Proteomes" id="UP001142374">
    <property type="component" value="Unassembled WGS sequence"/>
</dbReference>
<dbReference type="RefSeq" id="WP_256790543.1">
    <property type="nucleotide sequence ID" value="NZ_JAATER010000049.1"/>
</dbReference>
<proteinExistence type="predicted"/>
<accession>A0A9X2LFW7</accession>
<dbReference type="EMBL" id="JANIID010000009">
    <property type="protein sequence ID" value="MCQ8770601.1"/>
    <property type="molecule type" value="Genomic_DNA"/>
</dbReference>
<protein>
    <submittedName>
        <fullName evidence="1">Uncharacterized protein</fullName>
    </submittedName>
</protein>
<keyword evidence="2" id="KW-1185">Reference proteome</keyword>
<gene>
    <name evidence="1" type="ORF">NQU55_12555</name>
</gene>
<dbReference type="AlphaFoldDB" id="A0A9X2LFW7"/>